<protein>
    <submittedName>
        <fullName evidence="3">Similar to Saccharomyces cerevisiae YDR288W NSE3 Essential subunit of the Mms21-Smc5-Smc6 complex</fullName>
    </submittedName>
</protein>
<gene>
    <name evidence="3" type="ORF">KASA_0M02398G</name>
</gene>
<dbReference type="Gene3D" id="1.10.10.1210">
    <property type="entry name" value="MAGE homology domain, winged helix WH2 motif"/>
    <property type="match status" value="1"/>
</dbReference>
<sequence length="322" mass="35906">MNEEADYSDSRESSNGTAAVESKIAIITIRLTRYILAHSESQNTIISRDKLLKTLRDFYKEENCRPVVFAVIFDQVNQVLSETYGYELRGIEAKSKTAKGKAQDNSGSMTQGGGDPSSISGTTVTDAATPSLGAKATHFILLNKLAYLSHFENFKLDQTIGLYNDTIDQDEYIGDDMSRSNVNTLESRLGVDQEMALQGITCLFLCIILFSKNNILHQEIIVYLSKFGIPVDGTEIPIIGMSLDDFIKHIEKKEYIVKLEEKPTGNDNSSNMTGITIYRIGRRTKYEFDVSSLVKMLEQIMGITVDNTLLEDIKKSVGNAYD</sequence>
<reference evidence="3 4" key="1">
    <citation type="submission" date="2017-04" db="EMBL/GenBank/DDBJ databases">
        <authorList>
            <person name="Afonso C.L."/>
            <person name="Miller P.J."/>
            <person name="Scott M.A."/>
            <person name="Spackman E."/>
            <person name="Goraichik I."/>
            <person name="Dimitrov K.M."/>
            <person name="Suarez D.L."/>
            <person name="Swayne D.E."/>
        </authorList>
    </citation>
    <scope>NUCLEOTIDE SEQUENCE [LARGE SCALE GENOMIC DNA]</scope>
</reference>
<dbReference type="Gene3D" id="1.10.10.1200">
    <property type="entry name" value="MAGE homology domain, winged helix WH1 motif"/>
    <property type="match status" value="1"/>
</dbReference>
<dbReference type="SMART" id="SM01373">
    <property type="entry name" value="MAGE"/>
    <property type="match status" value="1"/>
</dbReference>
<dbReference type="Pfam" id="PF01454">
    <property type="entry name" value="MAGE"/>
    <property type="match status" value="1"/>
</dbReference>
<dbReference type="InterPro" id="IPR002190">
    <property type="entry name" value="MHD_dom"/>
</dbReference>
<accession>A0A1X7R5H0</accession>
<feature type="region of interest" description="Disordered" evidence="1">
    <location>
        <begin position="97"/>
        <end position="122"/>
    </location>
</feature>
<dbReference type="STRING" id="1789683.A0A1X7R5H0"/>
<keyword evidence="4" id="KW-1185">Reference proteome</keyword>
<dbReference type="InterPro" id="IPR041898">
    <property type="entry name" value="MAGE_WH1"/>
</dbReference>
<evidence type="ECO:0000313" key="3">
    <source>
        <dbReference type="EMBL" id="SMN20824.1"/>
    </source>
</evidence>
<dbReference type="OrthoDB" id="205198at2759"/>
<evidence type="ECO:0000256" key="1">
    <source>
        <dbReference type="SAM" id="MobiDB-lite"/>
    </source>
</evidence>
<organism evidence="3 4">
    <name type="scientific">Maudiozyma saulgeensis</name>
    <dbReference type="NCBI Taxonomy" id="1789683"/>
    <lineage>
        <taxon>Eukaryota</taxon>
        <taxon>Fungi</taxon>
        <taxon>Dikarya</taxon>
        <taxon>Ascomycota</taxon>
        <taxon>Saccharomycotina</taxon>
        <taxon>Saccharomycetes</taxon>
        <taxon>Saccharomycetales</taxon>
        <taxon>Saccharomycetaceae</taxon>
        <taxon>Maudiozyma</taxon>
    </lineage>
</organism>
<dbReference type="InterPro" id="IPR041899">
    <property type="entry name" value="MAGE_WH2"/>
</dbReference>
<name>A0A1X7R5H0_9SACH</name>
<dbReference type="AlphaFoldDB" id="A0A1X7R5H0"/>
<evidence type="ECO:0000259" key="2">
    <source>
        <dbReference type="SMART" id="SM01373"/>
    </source>
</evidence>
<evidence type="ECO:0000313" key="4">
    <source>
        <dbReference type="Proteomes" id="UP000196158"/>
    </source>
</evidence>
<dbReference type="Proteomes" id="UP000196158">
    <property type="component" value="Unassembled WGS sequence"/>
</dbReference>
<dbReference type="EMBL" id="FXLY01000006">
    <property type="protein sequence ID" value="SMN20824.1"/>
    <property type="molecule type" value="Genomic_DNA"/>
</dbReference>
<feature type="domain" description="MAGE" evidence="2">
    <location>
        <begin position="31"/>
        <end position="293"/>
    </location>
</feature>
<proteinExistence type="predicted"/>